<keyword evidence="3" id="KW-1185">Reference proteome</keyword>
<feature type="transmembrane region" description="Helical" evidence="1">
    <location>
        <begin position="85"/>
        <end position="107"/>
    </location>
</feature>
<keyword evidence="1" id="KW-1133">Transmembrane helix</keyword>
<name>A0ABW0YWI1_9BACI</name>
<accession>A0ABW0YWI1</accession>
<keyword evidence="1" id="KW-0812">Transmembrane</keyword>
<comment type="caution">
    <text evidence="2">The sequence shown here is derived from an EMBL/GenBank/DDBJ whole genome shotgun (WGS) entry which is preliminary data.</text>
</comment>
<protein>
    <submittedName>
        <fullName evidence="2">CagC family type IV secretion system protein</fullName>
    </submittedName>
</protein>
<evidence type="ECO:0000313" key="2">
    <source>
        <dbReference type="EMBL" id="MFC5714394.1"/>
    </source>
</evidence>
<dbReference type="RefSeq" id="WP_385943085.1">
    <property type="nucleotide sequence ID" value="NZ_JBHSOZ010000016.1"/>
</dbReference>
<dbReference type="InterPro" id="IPR031607">
    <property type="entry name" value="T4SS_CagC"/>
</dbReference>
<dbReference type="Pfam" id="PF16943">
    <property type="entry name" value="T4SS_CagC"/>
    <property type="match status" value="1"/>
</dbReference>
<gene>
    <name evidence="2" type="ORF">ACFPU1_16735</name>
</gene>
<reference evidence="3" key="1">
    <citation type="journal article" date="2019" name="Int. J. Syst. Evol. Microbiol.">
        <title>The Global Catalogue of Microorganisms (GCM) 10K type strain sequencing project: providing services to taxonomists for standard genome sequencing and annotation.</title>
        <authorList>
            <consortium name="The Broad Institute Genomics Platform"/>
            <consortium name="The Broad Institute Genome Sequencing Center for Infectious Disease"/>
            <person name="Wu L."/>
            <person name="Ma J."/>
        </authorList>
    </citation>
    <scope>NUCLEOTIDE SEQUENCE [LARGE SCALE GENOMIC DNA]</scope>
    <source>
        <strain evidence="3">CECT 7184</strain>
    </source>
</reference>
<feature type="transmembrane region" description="Helical" evidence="1">
    <location>
        <begin position="44"/>
        <end position="64"/>
    </location>
</feature>
<sequence length="112" mass="12069">MTLLGLIFQFQEWMITGLIQPGHLVATPAPSGAEVESRLESAGATIQGILTGLVVLVGVIFAIWRVITGFASMHNPHEKEQVYRTLGSIALLTAVGAAMIWIVPWAWDLMAA</sequence>
<dbReference type="EMBL" id="JBHSOZ010000016">
    <property type="protein sequence ID" value="MFC5714394.1"/>
    <property type="molecule type" value="Genomic_DNA"/>
</dbReference>
<organism evidence="2 3">
    <name type="scientific">Thalassorhabdus alkalitolerans</name>
    <dbReference type="NCBI Taxonomy" id="2282697"/>
    <lineage>
        <taxon>Bacteria</taxon>
        <taxon>Bacillati</taxon>
        <taxon>Bacillota</taxon>
        <taxon>Bacilli</taxon>
        <taxon>Bacillales</taxon>
        <taxon>Bacillaceae</taxon>
        <taxon>Thalassorhabdus</taxon>
    </lineage>
</organism>
<evidence type="ECO:0000256" key="1">
    <source>
        <dbReference type="SAM" id="Phobius"/>
    </source>
</evidence>
<dbReference type="Proteomes" id="UP001596142">
    <property type="component" value="Unassembled WGS sequence"/>
</dbReference>
<proteinExistence type="predicted"/>
<keyword evidence="1" id="KW-0472">Membrane</keyword>
<evidence type="ECO:0000313" key="3">
    <source>
        <dbReference type="Proteomes" id="UP001596142"/>
    </source>
</evidence>